<evidence type="ECO:0000313" key="14">
    <source>
        <dbReference type="Proteomes" id="UP000015105"/>
    </source>
</evidence>
<dbReference type="PANTHER" id="PTHR36488">
    <property type="entry name" value="CASP-LIKE PROTEIN 1U1"/>
    <property type="match status" value="1"/>
</dbReference>
<feature type="transmembrane region" description="Helical" evidence="10">
    <location>
        <begin position="54"/>
        <end position="74"/>
    </location>
</feature>
<keyword evidence="5 10" id="KW-0812">Transmembrane</keyword>
<name>A0A452Z1Y9_AEGTS</name>
<reference evidence="13" key="4">
    <citation type="submission" date="2019-03" db="UniProtKB">
        <authorList>
            <consortium name="EnsemblPlants"/>
        </authorList>
    </citation>
    <scope>IDENTIFICATION</scope>
</reference>
<comment type="subunit">
    <text evidence="3 10">Homodimer and heterodimers.</text>
</comment>
<comment type="function">
    <text evidence="9">Regulates membrane-cell wall junctions and localized cell wall deposition. Required for establishment of the Casparian strip membrane domain (CSD) and the subsequent formation of Casparian strips, a cell wall modification of the root endodermis that determines an apoplastic barrier between the intraorganismal apoplasm and the extraorganismal apoplasm and prevents lateral diffusion.</text>
</comment>
<comment type="similarity">
    <text evidence="2 10">Belongs to the Casparian strip membrane proteins (CASP) family.</text>
</comment>
<reference evidence="13" key="3">
    <citation type="journal article" date="2017" name="Nature">
        <title>Genome sequence of the progenitor of the wheat D genome Aegilops tauschii.</title>
        <authorList>
            <person name="Luo M.C."/>
            <person name="Gu Y.Q."/>
            <person name="Puiu D."/>
            <person name="Wang H."/>
            <person name="Twardziok S.O."/>
            <person name="Deal K.R."/>
            <person name="Huo N."/>
            <person name="Zhu T."/>
            <person name="Wang L."/>
            <person name="Wang Y."/>
            <person name="McGuire P.E."/>
            <person name="Liu S."/>
            <person name="Long H."/>
            <person name="Ramasamy R.K."/>
            <person name="Rodriguez J.C."/>
            <person name="Van S.L."/>
            <person name="Yuan L."/>
            <person name="Wang Z."/>
            <person name="Xia Z."/>
            <person name="Xiao L."/>
            <person name="Anderson O.D."/>
            <person name="Ouyang S."/>
            <person name="Liang Y."/>
            <person name="Zimin A.V."/>
            <person name="Pertea G."/>
            <person name="Qi P."/>
            <person name="Bennetzen J.L."/>
            <person name="Dai X."/>
            <person name="Dawson M.W."/>
            <person name="Muller H.G."/>
            <person name="Kugler K."/>
            <person name="Rivarola-Duarte L."/>
            <person name="Spannagl M."/>
            <person name="Mayer K.F.X."/>
            <person name="Lu F.H."/>
            <person name="Bevan M.W."/>
            <person name="Leroy P."/>
            <person name="Li P."/>
            <person name="You F.M."/>
            <person name="Sun Q."/>
            <person name="Liu Z."/>
            <person name="Lyons E."/>
            <person name="Wicker T."/>
            <person name="Salzberg S.L."/>
            <person name="Devos K.M."/>
            <person name="Dvorak J."/>
        </authorList>
    </citation>
    <scope>NUCLEOTIDE SEQUENCE [LARGE SCALE GENOMIC DNA]</scope>
    <source>
        <strain evidence="13">cv. AL8/78</strain>
    </source>
</reference>
<evidence type="ECO:0000256" key="4">
    <source>
        <dbReference type="ARBA" id="ARBA00022475"/>
    </source>
</evidence>
<accession>A0A452Z1Y9</accession>
<evidence type="ECO:0000256" key="9">
    <source>
        <dbReference type="ARBA" id="ARBA00025302"/>
    </source>
</evidence>
<dbReference type="PANTHER" id="PTHR36488:SF8">
    <property type="entry name" value="CASP-LIKE PROTEIN 1U1"/>
    <property type="match status" value="1"/>
</dbReference>
<feature type="transmembrane region" description="Helical" evidence="10">
    <location>
        <begin position="137"/>
        <end position="167"/>
    </location>
</feature>
<feature type="region of interest" description="Disordered" evidence="11">
    <location>
        <begin position="17"/>
        <end position="46"/>
    </location>
</feature>
<dbReference type="InterPro" id="IPR006702">
    <property type="entry name" value="CASP_dom"/>
</dbReference>
<dbReference type="InterPro" id="IPR006459">
    <property type="entry name" value="CASP/CASPL"/>
</dbReference>
<dbReference type="InterPro" id="IPR044173">
    <property type="entry name" value="CASPL"/>
</dbReference>
<keyword evidence="7 10" id="KW-0472">Membrane</keyword>
<reference evidence="14" key="2">
    <citation type="journal article" date="2017" name="Nat. Plants">
        <title>The Aegilops tauschii genome reveals multiple impacts of transposons.</title>
        <authorList>
            <person name="Zhao G."/>
            <person name="Zou C."/>
            <person name="Li K."/>
            <person name="Wang K."/>
            <person name="Li T."/>
            <person name="Gao L."/>
            <person name="Zhang X."/>
            <person name="Wang H."/>
            <person name="Yang Z."/>
            <person name="Liu X."/>
            <person name="Jiang W."/>
            <person name="Mao L."/>
            <person name="Kong X."/>
            <person name="Jiao Y."/>
            <person name="Jia J."/>
        </authorList>
    </citation>
    <scope>NUCLEOTIDE SEQUENCE [LARGE SCALE GENOMIC DNA]</scope>
    <source>
        <strain evidence="14">cv. AL8/78</strain>
    </source>
</reference>
<dbReference type="EnsemblPlants" id="AET1Gv20605900.1">
    <property type="protein sequence ID" value="AET1Gv20605900.1"/>
    <property type="gene ID" value="AET1Gv20605900"/>
</dbReference>
<evidence type="ECO:0000256" key="7">
    <source>
        <dbReference type="ARBA" id="ARBA00023136"/>
    </source>
</evidence>
<keyword evidence="14" id="KW-1185">Reference proteome</keyword>
<evidence type="ECO:0000259" key="12">
    <source>
        <dbReference type="Pfam" id="PF04535"/>
    </source>
</evidence>
<keyword evidence="8" id="KW-0961">Cell wall biogenesis/degradation</keyword>
<evidence type="ECO:0000256" key="2">
    <source>
        <dbReference type="ARBA" id="ARBA00007651"/>
    </source>
</evidence>
<reference evidence="14" key="1">
    <citation type="journal article" date="2014" name="Science">
        <title>Ancient hybridizations among the ancestral genomes of bread wheat.</title>
        <authorList>
            <consortium name="International Wheat Genome Sequencing Consortium,"/>
            <person name="Marcussen T."/>
            <person name="Sandve S.R."/>
            <person name="Heier L."/>
            <person name="Spannagl M."/>
            <person name="Pfeifer M."/>
            <person name="Jakobsen K.S."/>
            <person name="Wulff B.B."/>
            <person name="Steuernagel B."/>
            <person name="Mayer K.F."/>
            <person name="Olsen O.A."/>
        </authorList>
    </citation>
    <scope>NUCLEOTIDE SEQUENCE [LARGE SCALE GENOMIC DNA]</scope>
    <source>
        <strain evidence="14">cv. AL8/78</strain>
    </source>
</reference>
<dbReference type="NCBIfam" id="TIGR01569">
    <property type="entry name" value="A_tha_TIGR01569"/>
    <property type="match status" value="1"/>
</dbReference>
<feature type="transmembrane region" description="Helical" evidence="10">
    <location>
        <begin position="189"/>
        <end position="215"/>
    </location>
</feature>
<evidence type="ECO:0000256" key="11">
    <source>
        <dbReference type="SAM" id="MobiDB-lite"/>
    </source>
</evidence>
<dbReference type="AlphaFoldDB" id="A0A452Z1Y9"/>
<evidence type="ECO:0000256" key="10">
    <source>
        <dbReference type="RuleBase" id="RU361233"/>
    </source>
</evidence>
<proteinExistence type="inferred from homology"/>
<evidence type="ECO:0000256" key="3">
    <source>
        <dbReference type="ARBA" id="ARBA00011489"/>
    </source>
</evidence>
<dbReference type="GO" id="GO:0071555">
    <property type="term" value="P:cell wall organization"/>
    <property type="evidence" value="ECO:0007669"/>
    <property type="project" value="UniProtKB-KW"/>
</dbReference>
<keyword evidence="6 10" id="KW-1133">Transmembrane helix</keyword>
<dbReference type="GO" id="GO:0005886">
    <property type="term" value="C:plasma membrane"/>
    <property type="evidence" value="ECO:0007669"/>
    <property type="project" value="UniProtKB-SubCell"/>
</dbReference>
<evidence type="ECO:0000256" key="6">
    <source>
        <dbReference type="ARBA" id="ARBA00022989"/>
    </source>
</evidence>
<evidence type="ECO:0000256" key="8">
    <source>
        <dbReference type="ARBA" id="ARBA00023316"/>
    </source>
</evidence>
<keyword evidence="4 10" id="KW-1003">Cell membrane</keyword>
<protein>
    <recommendedName>
        <fullName evidence="10">CASP-like protein</fullName>
    </recommendedName>
</protein>
<reference evidence="13" key="5">
    <citation type="journal article" date="2021" name="G3 (Bethesda)">
        <title>Aegilops tauschii genome assembly Aet v5.0 features greater sequence contiguity and improved annotation.</title>
        <authorList>
            <person name="Wang L."/>
            <person name="Zhu T."/>
            <person name="Rodriguez J.C."/>
            <person name="Deal K.R."/>
            <person name="Dubcovsky J."/>
            <person name="McGuire P.E."/>
            <person name="Lux T."/>
            <person name="Spannagl M."/>
            <person name="Mayer K.F.X."/>
            <person name="Baldrich P."/>
            <person name="Meyers B.C."/>
            <person name="Huo N."/>
            <person name="Gu Y.Q."/>
            <person name="Zhou H."/>
            <person name="Devos K.M."/>
            <person name="Bennetzen J.L."/>
            <person name="Unver T."/>
            <person name="Budak H."/>
            <person name="Gulick P.J."/>
            <person name="Galiba G."/>
            <person name="Kalapos B."/>
            <person name="Nelson D.R."/>
            <person name="Li P."/>
            <person name="You F.M."/>
            <person name="Luo M.C."/>
            <person name="Dvorak J."/>
        </authorList>
    </citation>
    <scope>NUCLEOTIDE SEQUENCE [LARGE SCALE GENOMIC DNA]</scope>
    <source>
        <strain evidence="13">cv. AL8/78</strain>
    </source>
</reference>
<sequence>RSINNSVLELINRRLPRPPSYRQARGPTEGMAGTVEDSGKTAPSSPAGLRGADLGLRVLLFAVSLSGLVVLVTAKQTEMVPLVLTPPFRFGPVPAQFKDSPALIYLLVALCMTSLYSLVTAASSVKSMSSSASCAKGIFVLILLDVVYAGIMASATGTAGAVAWVGLKGNSHTRWNKICNIYDKFCRHIGSATCLGLIASILLVLLVVLNAYSLYRRSR</sequence>
<organism evidence="13 14">
    <name type="scientific">Aegilops tauschii subsp. strangulata</name>
    <name type="common">Goatgrass</name>
    <dbReference type="NCBI Taxonomy" id="200361"/>
    <lineage>
        <taxon>Eukaryota</taxon>
        <taxon>Viridiplantae</taxon>
        <taxon>Streptophyta</taxon>
        <taxon>Embryophyta</taxon>
        <taxon>Tracheophyta</taxon>
        <taxon>Spermatophyta</taxon>
        <taxon>Magnoliopsida</taxon>
        <taxon>Liliopsida</taxon>
        <taxon>Poales</taxon>
        <taxon>Poaceae</taxon>
        <taxon>BOP clade</taxon>
        <taxon>Pooideae</taxon>
        <taxon>Triticodae</taxon>
        <taxon>Triticeae</taxon>
        <taxon>Triticinae</taxon>
        <taxon>Aegilops</taxon>
    </lineage>
</organism>
<dbReference type="STRING" id="200361.A0A452Z1Y9"/>
<dbReference type="Gramene" id="AET1Gv20605900.1">
    <property type="protein sequence ID" value="AET1Gv20605900.1"/>
    <property type="gene ID" value="AET1Gv20605900"/>
</dbReference>
<evidence type="ECO:0000256" key="1">
    <source>
        <dbReference type="ARBA" id="ARBA00004651"/>
    </source>
</evidence>
<evidence type="ECO:0000313" key="13">
    <source>
        <dbReference type="EnsemblPlants" id="AET1Gv20605900.1"/>
    </source>
</evidence>
<feature type="domain" description="Casparian strip membrane protein" evidence="12">
    <location>
        <begin position="48"/>
        <end position="202"/>
    </location>
</feature>
<feature type="transmembrane region" description="Helical" evidence="10">
    <location>
        <begin position="102"/>
        <end position="125"/>
    </location>
</feature>
<evidence type="ECO:0000256" key="5">
    <source>
        <dbReference type="ARBA" id="ARBA00022692"/>
    </source>
</evidence>
<dbReference type="Pfam" id="PF04535">
    <property type="entry name" value="CASP_dom"/>
    <property type="match status" value="1"/>
</dbReference>
<dbReference type="Proteomes" id="UP000015105">
    <property type="component" value="Chromosome 1D"/>
</dbReference>
<comment type="subcellular location">
    <subcellularLocation>
        <location evidence="1 10">Cell membrane</location>
        <topology evidence="1 10">Multi-pass membrane protein</topology>
    </subcellularLocation>
</comment>